<dbReference type="Pfam" id="PF01408">
    <property type="entry name" value="GFO_IDH_MocA"/>
    <property type="match status" value="1"/>
</dbReference>
<dbReference type="STRING" id="253628.A0A0D2BA04"/>
<dbReference type="Gene3D" id="3.40.50.720">
    <property type="entry name" value="NAD(P)-binding Rossmann-like Domain"/>
    <property type="match status" value="1"/>
</dbReference>
<dbReference type="RefSeq" id="XP_016217953.1">
    <property type="nucleotide sequence ID" value="XM_016353858.1"/>
</dbReference>
<sequence length="590" mass="66147">MSFLHRLKEGRVAPSLRNKLKEQLVADGDTAGKHVNIVEDKDVASSTATMPTPPKEAPRVIIIGAGSRGQSYARAMVNSRTGIVVGVCEPVEFVRNEFGRRYVWGPFNREARPYEAFNSWPEYIQYEQKRRQRIIDEDLKAGDDEFLGADAAFICVLDEMHIHAVKALAPLGLHIMCEKPLATTLKDCIGIYSSIVREWETLGKKTIFSICHVLRYSPHNILLHKLVREDQVVGDVVSIEHTEPVGWWHFTHSYVRGNWRRSDTSAPSLLTKSCHDIDFLLWMLCSPAPGSSEPPHLPSSLASTGKLNQFRKARKPKAAGNATNCLRCPIENSCIHSAKRLYVDKHLEKNLLGWPVKIVVPEIEDLFRTEGKDVGRARLLEKLSEDYDSDTPDEEVKKKNWFGRCVWESDNDVCDDQTVTINWEDDPIAKDGSQATNEISLAGDLGGLNDRGAKSAVLHMISSTKQICERYGRIFGTKGEIIYDSYAIQVHEFATDTTSVHRPERKVDGHGGGDDGLVQNFLNAVKDVMDGNLEAEEAQKKHLGCSLEEVVRSHIAVFAAEQARTTGKTVDWKLFWAKEVEEHVNGKPQT</sequence>
<protein>
    <recommendedName>
        <fullName evidence="1">Gfo/Idh/MocA-like oxidoreductase N-terminal domain-containing protein</fullName>
    </recommendedName>
</protein>
<dbReference type="EMBL" id="KN847531">
    <property type="protein sequence ID" value="KIW08084.1"/>
    <property type="molecule type" value="Genomic_DNA"/>
</dbReference>
<evidence type="ECO:0000313" key="3">
    <source>
        <dbReference type="Proteomes" id="UP000053259"/>
    </source>
</evidence>
<organism evidence="2 3">
    <name type="scientific">Verruconis gallopava</name>
    <dbReference type="NCBI Taxonomy" id="253628"/>
    <lineage>
        <taxon>Eukaryota</taxon>
        <taxon>Fungi</taxon>
        <taxon>Dikarya</taxon>
        <taxon>Ascomycota</taxon>
        <taxon>Pezizomycotina</taxon>
        <taxon>Dothideomycetes</taxon>
        <taxon>Pleosporomycetidae</taxon>
        <taxon>Venturiales</taxon>
        <taxon>Sympoventuriaceae</taxon>
        <taxon>Verruconis</taxon>
    </lineage>
</organism>
<dbReference type="AlphaFoldDB" id="A0A0D2BA04"/>
<dbReference type="VEuPathDB" id="FungiDB:PV09_01024"/>
<dbReference type="Proteomes" id="UP000053259">
    <property type="component" value="Unassembled WGS sequence"/>
</dbReference>
<keyword evidence="3" id="KW-1185">Reference proteome</keyword>
<dbReference type="InterPro" id="IPR051450">
    <property type="entry name" value="Gfo/Idh/MocA_Oxidoreductases"/>
</dbReference>
<dbReference type="PANTHER" id="PTHR43377">
    <property type="entry name" value="BILIVERDIN REDUCTASE A"/>
    <property type="match status" value="1"/>
</dbReference>
<evidence type="ECO:0000259" key="1">
    <source>
        <dbReference type="Pfam" id="PF01408"/>
    </source>
</evidence>
<dbReference type="Gene3D" id="3.30.360.10">
    <property type="entry name" value="Dihydrodipicolinate Reductase, domain 2"/>
    <property type="match status" value="2"/>
</dbReference>
<dbReference type="OrthoDB" id="2129491at2759"/>
<reference evidence="2 3" key="1">
    <citation type="submission" date="2015-01" db="EMBL/GenBank/DDBJ databases">
        <title>The Genome Sequence of Ochroconis gallopava CBS43764.</title>
        <authorList>
            <consortium name="The Broad Institute Genomics Platform"/>
            <person name="Cuomo C."/>
            <person name="de Hoog S."/>
            <person name="Gorbushina A."/>
            <person name="Stielow B."/>
            <person name="Teixiera M."/>
            <person name="Abouelleil A."/>
            <person name="Chapman S.B."/>
            <person name="Priest M."/>
            <person name="Young S.K."/>
            <person name="Wortman J."/>
            <person name="Nusbaum C."/>
            <person name="Birren B."/>
        </authorList>
    </citation>
    <scope>NUCLEOTIDE SEQUENCE [LARGE SCALE GENOMIC DNA]</scope>
    <source>
        <strain evidence="2 3">CBS 43764</strain>
    </source>
</reference>
<dbReference type="InParanoid" id="A0A0D2BA04"/>
<evidence type="ECO:0000313" key="2">
    <source>
        <dbReference type="EMBL" id="KIW08084.1"/>
    </source>
</evidence>
<dbReference type="InterPro" id="IPR000683">
    <property type="entry name" value="Gfo/Idh/MocA-like_OxRdtase_N"/>
</dbReference>
<name>A0A0D2BA04_9PEZI</name>
<dbReference type="HOGENOM" id="CLU_023194_4_3_1"/>
<gene>
    <name evidence="2" type="ORF">PV09_01024</name>
</gene>
<dbReference type="PANTHER" id="PTHR43377:SF12">
    <property type="entry name" value="BINDING ROSSMANN FOLD OXIDOREDUCTASE, PUTATIVE (AFU_ORTHOLOGUE AFUA_3G11840)-RELATED"/>
    <property type="match status" value="1"/>
</dbReference>
<dbReference type="SUPFAM" id="SSF55347">
    <property type="entry name" value="Glyceraldehyde-3-phosphate dehydrogenase-like, C-terminal domain"/>
    <property type="match status" value="1"/>
</dbReference>
<dbReference type="GeneID" id="27308997"/>
<proteinExistence type="predicted"/>
<dbReference type="SUPFAM" id="SSF51735">
    <property type="entry name" value="NAD(P)-binding Rossmann-fold domains"/>
    <property type="match status" value="1"/>
</dbReference>
<accession>A0A0D2BA04</accession>
<dbReference type="InterPro" id="IPR036291">
    <property type="entry name" value="NAD(P)-bd_dom_sf"/>
</dbReference>
<dbReference type="GO" id="GO:0000166">
    <property type="term" value="F:nucleotide binding"/>
    <property type="evidence" value="ECO:0007669"/>
    <property type="project" value="InterPro"/>
</dbReference>
<feature type="domain" description="Gfo/Idh/MocA-like oxidoreductase N-terminal" evidence="1">
    <location>
        <begin position="59"/>
        <end position="190"/>
    </location>
</feature>